<dbReference type="SUPFAM" id="SSF52540">
    <property type="entry name" value="P-loop containing nucleoside triphosphate hydrolases"/>
    <property type="match status" value="1"/>
</dbReference>
<protein>
    <submittedName>
        <fullName evidence="1">Toprim domain protein</fullName>
    </submittedName>
</protein>
<dbReference type="Pfam" id="PF13155">
    <property type="entry name" value="Toprim_2"/>
    <property type="match status" value="1"/>
</dbReference>
<gene>
    <name evidence="1" type="ORF">A3K87_04340</name>
</gene>
<reference evidence="1 2" key="1">
    <citation type="submission" date="2016-03" db="EMBL/GenBank/DDBJ databases">
        <title>Genome sequence of Variovorax paradoxus KB5.</title>
        <authorList>
            <person name="Jeong H."/>
            <person name="Hong C.E."/>
            <person name="Jo S.H."/>
            <person name="Park J.M."/>
        </authorList>
    </citation>
    <scope>NUCLEOTIDE SEQUENCE [LARGE SCALE GENOMIC DNA]</scope>
    <source>
        <strain evidence="1 2">KB5</strain>
    </source>
</reference>
<comment type="caution">
    <text evidence="1">The sequence shown here is derived from an EMBL/GenBank/DDBJ whole genome shotgun (WGS) entry which is preliminary data.</text>
</comment>
<dbReference type="EMBL" id="LVHG01000106">
    <property type="protein sequence ID" value="OAK55034.1"/>
    <property type="molecule type" value="Genomic_DNA"/>
</dbReference>
<dbReference type="AlphaFoldDB" id="A0AA91I7E4"/>
<dbReference type="Proteomes" id="UP000077852">
    <property type="component" value="Unassembled WGS sequence"/>
</dbReference>
<evidence type="ECO:0000313" key="1">
    <source>
        <dbReference type="EMBL" id="OAK55034.1"/>
    </source>
</evidence>
<accession>A0AA91I7E4</accession>
<sequence length="951" mass="106868">MSGDLLNEIADALANDYEFKRTSDGRFLQKGVCPSCGKKSMWTYAATPWVVRCDRLNNCGYEAHAKDLYPDFFNSWTERYQKPEQAKPPEQQNPNAAADAYLEKGRGFDLALIKGTYTQEHYFDARADQGRGAGTGTVRFQLAGTWWERFFDRPHRFGKKKANFKAGGSYAGTWWSMPGLSFVAPAPATPETAMAQALLAASPAGPARPASPPPEELWLVEGIFDAIALAHHGIAAVALLSCNNYPEKALAEVKAIVESQNGAVELPRLVWAFDADKAGQDFTLKYVRRARDAGWACTAAQIPQRGKTKIDWNDLHQRGRLEEKHLEDYLYHGALLLAATPQDKALLIYNRTGKQSFDFDHFNRLYWFKLDLDRFGKAEDRIKEAITDGHTKPMSDEDLRTQALKESGVLQPIANCKPQALYYQRNEITGDAWYYFRVTFPHDGAEIKGTFTAGQLTTGSEFKKQLLHMAAGAIFSGSSQQLEVMMQRQLDNIKIVQTVDFIGYSAAHKTYLLGKVAVREGAIHEANKEDYFDFDKLSIKTLQKSIHLHVNTDREGYERDWQKHLWSAFGAKGYIALAYWFGSLFAEQVRAEQQSFPFLEIVGEPGSGKTTLIQFLWKLFGRDYEGFDPSKSTAAGRLRTFTQVSNLPIVLIESDRETKSGGQAHVKSFDWDELKDAYNGNSIRTTGVKTGGNETYDPPFRAAIVISQNNQVQASQAIMERICHMTFDTRGFTSASYESAKALEKVEIEQVSGFILAALRREAQVIETVAADHDHNIKFLLAQDGIHKPRIAKNHAQLLAMSKALRSVVSISDEQFSLVQTQIVAMARERQQAINADHPLVQEFWEAFDYLDALGYTTVKGEHFDRPLLNHSRDSKQLAVNLNEFVEKANAHRQQIPLLAELKKVLRTSKTRRFIEIKSVNSAIRTTSNADGPDTPKTVHCWVFERPGRGA</sequence>
<proteinExistence type="predicted"/>
<dbReference type="SUPFAM" id="SSF56731">
    <property type="entry name" value="DNA primase core"/>
    <property type="match status" value="1"/>
</dbReference>
<evidence type="ECO:0000313" key="2">
    <source>
        <dbReference type="Proteomes" id="UP000077852"/>
    </source>
</evidence>
<organism evidence="1 2">
    <name type="scientific">Variovorax paradoxus</name>
    <dbReference type="NCBI Taxonomy" id="34073"/>
    <lineage>
        <taxon>Bacteria</taxon>
        <taxon>Pseudomonadati</taxon>
        <taxon>Pseudomonadota</taxon>
        <taxon>Betaproteobacteria</taxon>
        <taxon>Burkholderiales</taxon>
        <taxon>Comamonadaceae</taxon>
        <taxon>Variovorax</taxon>
    </lineage>
</organism>
<dbReference type="InterPro" id="IPR034154">
    <property type="entry name" value="TOPRIM_DnaG/twinkle"/>
</dbReference>
<dbReference type="CDD" id="cd01029">
    <property type="entry name" value="TOPRIM_primases"/>
    <property type="match status" value="1"/>
</dbReference>
<name>A0AA91I7E4_VARPD</name>
<dbReference type="InterPro" id="IPR027417">
    <property type="entry name" value="P-loop_NTPase"/>
</dbReference>
<dbReference type="Gene3D" id="3.40.1360.10">
    <property type="match status" value="1"/>
</dbReference>
<dbReference type="RefSeq" id="WP_081271629.1">
    <property type="nucleotide sequence ID" value="NZ_LVHG01000106.1"/>
</dbReference>